<comment type="caution">
    <text evidence="2">The sequence shown here is derived from an EMBL/GenBank/DDBJ whole genome shotgun (WGS) entry which is preliminary data.</text>
</comment>
<evidence type="ECO:0000313" key="2">
    <source>
        <dbReference type="EMBL" id="OSQ53349.1"/>
    </source>
</evidence>
<name>A0A1X4NQX9_9RHOB</name>
<evidence type="ECO:0000313" key="3">
    <source>
        <dbReference type="Proteomes" id="UP000193926"/>
    </source>
</evidence>
<keyword evidence="1" id="KW-0472">Membrane</keyword>
<evidence type="ECO:0000256" key="1">
    <source>
        <dbReference type="SAM" id="Phobius"/>
    </source>
</evidence>
<feature type="transmembrane region" description="Helical" evidence="1">
    <location>
        <begin position="42"/>
        <end position="62"/>
    </location>
</feature>
<keyword evidence="1" id="KW-1133">Transmembrane helix</keyword>
<keyword evidence="3" id="KW-1185">Reference proteome</keyword>
<organism evidence="2 3">
    <name type="scientific">Marivita geojedonensis</name>
    <dbReference type="NCBI Taxonomy" id="1123756"/>
    <lineage>
        <taxon>Bacteria</taxon>
        <taxon>Pseudomonadati</taxon>
        <taxon>Pseudomonadota</taxon>
        <taxon>Alphaproteobacteria</taxon>
        <taxon>Rhodobacterales</taxon>
        <taxon>Roseobacteraceae</taxon>
        <taxon>Marivita</taxon>
    </lineage>
</organism>
<protein>
    <submittedName>
        <fullName evidence="2">Uncharacterized protein</fullName>
    </submittedName>
</protein>
<feature type="transmembrane region" description="Helical" evidence="1">
    <location>
        <begin position="6"/>
        <end position="30"/>
    </location>
</feature>
<gene>
    <name evidence="2" type="ORF">MGEO_02035</name>
</gene>
<keyword evidence="1" id="KW-0812">Transmembrane</keyword>
<sequence length="63" mass="6487">MTEPWVAIAMAGTIALPALMIGLGLSLGWAMRVTSEKRDWRYGLACATAAAQCAASLAAAFAS</sequence>
<accession>A0A1X4NQX9</accession>
<reference evidence="2 3" key="1">
    <citation type="submission" date="2014-03" db="EMBL/GenBank/DDBJ databases">
        <title>The draft genome sequence of Marivita geojedonensis KCTC 23882.</title>
        <authorList>
            <person name="Lai Q."/>
            <person name="Shao Z."/>
        </authorList>
    </citation>
    <scope>NUCLEOTIDE SEQUENCE [LARGE SCALE GENOMIC DNA]</scope>
    <source>
        <strain evidence="2 3">DPG-138</strain>
    </source>
</reference>
<dbReference type="EMBL" id="JFKC01000001">
    <property type="protein sequence ID" value="OSQ53349.1"/>
    <property type="molecule type" value="Genomic_DNA"/>
</dbReference>
<dbReference type="Proteomes" id="UP000193926">
    <property type="component" value="Unassembled WGS sequence"/>
</dbReference>
<dbReference type="AlphaFoldDB" id="A0A1X4NQX9"/>
<proteinExistence type="predicted"/>